<name>A0A915L7N5_ROMCU</name>
<dbReference type="AlphaFoldDB" id="A0A915L7N5"/>
<dbReference type="Proteomes" id="UP000887565">
    <property type="component" value="Unplaced"/>
</dbReference>
<sequence length="111" mass="12956">MMINRGPKEEDIWELELNDIPEELIIPEHLGENKTINGTHMDTRHYIRAKRRKIVFKRSDFLTPQQIIGFRAGEASHHWQEPSTFYSSNLEGECCVEDEEVPYEDAVATIL</sequence>
<accession>A0A915L7N5</accession>
<reference evidence="2" key="1">
    <citation type="submission" date="2022-11" db="UniProtKB">
        <authorList>
            <consortium name="WormBaseParasite"/>
        </authorList>
    </citation>
    <scope>IDENTIFICATION</scope>
</reference>
<organism evidence="1 2">
    <name type="scientific">Romanomermis culicivorax</name>
    <name type="common">Nematode worm</name>
    <dbReference type="NCBI Taxonomy" id="13658"/>
    <lineage>
        <taxon>Eukaryota</taxon>
        <taxon>Metazoa</taxon>
        <taxon>Ecdysozoa</taxon>
        <taxon>Nematoda</taxon>
        <taxon>Enoplea</taxon>
        <taxon>Dorylaimia</taxon>
        <taxon>Mermithida</taxon>
        <taxon>Mermithoidea</taxon>
        <taxon>Mermithidae</taxon>
        <taxon>Romanomermis</taxon>
    </lineage>
</organism>
<keyword evidence="1" id="KW-1185">Reference proteome</keyword>
<proteinExistence type="predicted"/>
<protein>
    <submittedName>
        <fullName evidence="2">Uncharacterized protein</fullName>
    </submittedName>
</protein>
<dbReference type="WBParaSite" id="nRc.2.0.1.t47125-RA">
    <property type="protein sequence ID" value="nRc.2.0.1.t47125-RA"/>
    <property type="gene ID" value="nRc.2.0.1.g47125"/>
</dbReference>
<evidence type="ECO:0000313" key="2">
    <source>
        <dbReference type="WBParaSite" id="nRc.2.0.1.t47125-RA"/>
    </source>
</evidence>
<evidence type="ECO:0000313" key="1">
    <source>
        <dbReference type="Proteomes" id="UP000887565"/>
    </source>
</evidence>